<organism evidence="1 2">
    <name type="scientific">Trifolium pratense</name>
    <name type="common">Red clover</name>
    <dbReference type="NCBI Taxonomy" id="57577"/>
    <lineage>
        <taxon>Eukaryota</taxon>
        <taxon>Viridiplantae</taxon>
        <taxon>Streptophyta</taxon>
        <taxon>Embryophyta</taxon>
        <taxon>Tracheophyta</taxon>
        <taxon>Spermatophyta</taxon>
        <taxon>Magnoliopsida</taxon>
        <taxon>eudicotyledons</taxon>
        <taxon>Gunneridae</taxon>
        <taxon>Pentapetalae</taxon>
        <taxon>rosids</taxon>
        <taxon>fabids</taxon>
        <taxon>Fabales</taxon>
        <taxon>Fabaceae</taxon>
        <taxon>Papilionoideae</taxon>
        <taxon>50 kb inversion clade</taxon>
        <taxon>NPAAA clade</taxon>
        <taxon>Hologalegina</taxon>
        <taxon>IRL clade</taxon>
        <taxon>Trifolieae</taxon>
        <taxon>Trifolium</taxon>
    </lineage>
</organism>
<evidence type="ECO:0000313" key="2">
    <source>
        <dbReference type="Proteomes" id="UP000236291"/>
    </source>
</evidence>
<name>A0A2K3KEK4_TRIPR</name>
<sequence>SFSNSMIFNLDVFGSSMLDWILCYGNNRFAIHPYDSSFALKLSHI</sequence>
<protein>
    <submittedName>
        <fullName evidence="1">Uncharacterized protein</fullName>
    </submittedName>
</protein>
<dbReference type="EMBL" id="ASHM01169856">
    <property type="protein sequence ID" value="PNX64735.1"/>
    <property type="molecule type" value="Genomic_DNA"/>
</dbReference>
<accession>A0A2K3KEK4</accession>
<reference evidence="1 2" key="1">
    <citation type="journal article" date="2014" name="Am. J. Bot.">
        <title>Genome assembly and annotation for red clover (Trifolium pratense; Fabaceae).</title>
        <authorList>
            <person name="Istvanek J."/>
            <person name="Jaros M."/>
            <person name="Krenek A."/>
            <person name="Repkova J."/>
        </authorList>
    </citation>
    <scope>NUCLEOTIDE SEQUENCE [LARGE SCALE GENOMIC DNA]</scope>
    <source>
        <strain evidence="2">cv. Tatra</strain>
        <tissue evidence="1">Young leaves</tissue>
    </source>
</reference>
<gene>
    <name evidence="1" type="ORF">L195_g062262</name>
</gene>
<evidence type="ECO:0000313" key="1">
    <source>
        <dbReference type="EMBL" id="PNX64735.1"/>
    </source>
</evidence>
<reference evidence="1 2" key="2">
    <citation type="journal article" date="2017" name="Front. Plant Sci.">
        <title>Gene Classification and Mining of Molecular Markers Useful in Red Clover (Trifolium pratense) Breeding.</title>
        <authorList>
            <person name="Istvanek J."/>
            <person name="Dluhosova J."/>
            <person name="Dluhos P."/>
            <person name="Patkova L."/>
            <person name="Nedelnik J."/>
            <person name="Repkova J."/>
        </authorList>
    </citation>
    <scope>NUCLEOTIDE SEQUENCE [LARGE SCALE GENOMIC DNA]</scope>
    <source>
        <strain evidence="2">cv. Tatra</strain>
        <tissue evidence="1">Young leaves</tissue>
    </source>
</reference>
<dbReference type="AlphaFoldDB" id="A0A2K3KEK4"/>
<dbReference type="Proteomes" id="UP000236291">
    <property type="component" value="Unassembled WGS sequence"/>
</dbReference>
<proteinExistence type="predicted"/>
<comment type="caution">
    <text evidence="1">The sequence shown here is derived from an EMBL/GenBank/DDBJ whole genome shotgun (WGS) entry which is preliminary data.</text>
</comment>
<feature type="non-terminal residue" evidence="1">
    <location>
        <position position="1"/>
    </location>
</feature>